<proteinExistence type="predicted"/>
<keyword evidence="4" id="KW-1185">Reference proteome</keyword>
<dbReference type="Proteomes" id="UP001066276">
    <property type="component" value="Chromosome 6"/>
</dbReference>
<organism evidence="3 4">
    <name type="scientific">Pleurodeles waltl</name>
    <name type="common">Iberian ribbed newt</name>
    <dbReference type="NCBI Taxonomy" id="8319"/>
    <lineage>
        <taxon>Eukaryota</taxon>
        <taxon>Metazoa</taxon>
        <taxon>Chordata</taxon>
        <taxon>Craniata</taxon>
        <taxon>Vertebrata</taxon>
        <taxon>Euteleostomi</taxon>
        <taxon>Amphibia</taxon>
        <taxon>Batrachia</taxon>
        <taxon>Caudata</taxon>
        <taxon>Salamandroidea</taxon>
        <taxon>Salamandridae</taxon>
        <taxon>Pleurodelinae</taxon>
        <taxon>Pleurodeles</taxon>
    </lineage>
</organism>
<evidence type="ECO:0000313" key="3">
    <source>
        <dbReference type="EMBL" id="KAJ1143982.1"/>
    </source>
</evidence>
<dbReference type="InterPro" id="IPR039947">
    <property type="entry name" value="NCoA-4"/>
</dbReference>
<protein>
    <recommendedName>
        <fullName evidence="2">Nuclear receptor coactivator 4 N-terminal domain-containing protein</fullName>
    </recommendedName>
</protein>
<feature type="compositionally biased region" description="Basic and acidic residues" evidence="1">
    <location>
        <begin position="576"/>
        <end position="587"/>
    </location>
</feature>
<sequence>MHSRCCALHAYDRSLSSITFFRFFCGEPVFYIYTRLADVPAFCPSNRGGRVRDRSVESQRKMNSTQDPSGGSCNRDPLLKCLQAKKDLEEAICGILKAEQQTKDNGREVKAQIHSCISRHLECLRSREVWLLEQVDLIQQLKEEALQQQAQQLYWLLGQFNCLIHQLETPHSNDLANQISCCLERLGNLTLKPEESSSLNFDADVPSLRHAITSFGSVKSTSLEQEGTATRNNFVIQNPWLMQTCFVPAVEQKSLPETLDAPLTDWLLKSKPFTPPELHIPVSSTEDWLLKKHTTDSSQESSSSKMHMLSMDQILGHQKDLENWLLQHQPKEEDPERTCFRMRNFSIASSTFSIEKIDDLELLEQEDMDVSDWLITPTEVDSRSSLAEEKWRCVLKPFKEEYNLNDWLPKAESCNNCCGALSTTVEIENLGSLKCLTENLGLKRSPSASSNDGWLLPQHQPAFNVEELCRANEPCTSFSECVCEESCEKEALRKWLLKKEGKDKNGVLLNCTPKQSMDIDKPKPAVNIWLHPCSQLAEEQRVAKVPREASLTHLRAILDTPLTEWVTKSTNTAGSNEEKASKELPESCSKRPRLDFLSPFHLPLHVDTWAMSSKNTDNLQSSEQTPLEDKWLLRKRAHQDCYSLPSVCELFTCLKLATDKDQWLCRTSLQM</sequence>
<dbReference type="EMBL" id="JANPWB010000010">
    <property type="protein sequence ID" value="KAJ1143982.1"/>
    <property type="molecule type" value="Genomic_DNA"/>
</dbReference>
<feature type="region of interest" description="Disordered" evidence="1">
    <location>
        <begin position="48"/>
        <end position="72"/>
    </location>
</feature>
<feature type="compositionally biased region" description="Basic and acidic residues" evidence="1">
    <location>
        <begin position="50"/>
        <end position="60"/>
    </location>
</feature>
<name>A0AAV7QTZ2_PLEWA</name>
<dbReference type="PANTHER" id="PTHR17085:SF3">
    <property type="entry name" value="NUCLEAR RECEPTOR COACTIVATOR 4"/>
    <property type="match status" value="1"/>
</dbReference>
<dbReference type="GO" id="GO:0009725">
    <property type="term" value="P:response to hormone"/>
    <property type="evidence" value="ECO:0007669"/>
    <property type="project" value="TreeGrafter"/>
</dbReference>
<dbReference type="GO" id="GO:0003713">
    <property type="term" value="F:transcription coactivator activity"/>
    <property type="evidence" value="ECO:0007669"/>
    <property type="project" value="InterPro"/>
</dbReference>
<evidence type="ECO:0000256" key="1">
    <source>
        <dbReference type="SAM" id="MobiDB-lite"/>
    </source>
</evidence>
<reference evidence="3" key="1">
    <citation type="journal article" date="2022" name="bioRxiv">
        <title>Sequencing and chromosome-scale assembly of the giantPleurodeles waltlgenome.</title>
        <authorList>
            <person name="Brown T."/>
            <person name="Elewa A."/>
            <person name="Iarovenko S."/>
            <person name="Subramanian E."/>
            <person name="Araus A.J."/>
            <person name="Petzold A."/>
            <person name="Susuki M."/>
            <person name="Suzuki K.-i.T."/>
            <person name="Hayashi T."/>
            <person name="Toyoda A."/>
            <person name="Oliveira C."/>
            <person name="Osipova E."/>
            <person name="Leigh N.D."/>
            <person name="Simon A."/>
            <person name="Yun M.H."/>
        </authorList>
    </citation>
    <scope>NUCLEOTIDE SEQUENCE</scope>
    <source>
        <strain evidence="3">20211129_DDA</strain>
        <tissue evidence="3">Liver</tissue>
    </source>
</reference>
<evidence type="ECO:0000259" key="2">
    <source>
        <dbReference type="Pfam" id="PF12489"/>
    </source>
</evidence>
<dbReference type="PANTHER" id="PTHR17085">
    <property type="entry name" value="NUCLEAR RECEPTOR COACTIVATOR 4"/>
    <property type="match status" value="1"/>
</dbReference>
<dbReference type="AlphaFoldDB" id="A0AAV7QTZ2"/>
<feature type="region of interest" description="Disordered" evidence="1">
    <location>
        <begin position="568"/>
        <end position="587"/>
    </location>
</feature>
<gene>
    <name evidence="3" type="ORF">NDU88_010284</name>
</gene>
<feature type="compositionally biased region" description="Polar residues" evidence="1">
    <location>
        <begin position="61"/>
        <end position="72"/>
    </location>
</feature>
<accession>A0AAV7QTZ2</accession>
<dbReference type="GO" id="GO:0006879">
    <property type="term" value="P:intracellular iron ion homeostasis"/>
    <property type="evidence" value="ECO:0007669"/>
    <property type="project" value="InterPro"/>
</dbReference>
<dbReference type="Pfam" id="PF12489">
    <property type="entry name" value="ARA70"/>
    <property type="match status" value="2"/>
</dbReference>
<dbReference type="InterPro" id="IPR022174">
    <property type="entry name" value="NCOA4_N"/>
</dbReference>
<evidence type="ECO:0000313" key="4">
    <source>
        <dbReference type="Proteomes" id="UP001066276"/>
    </source>
</evidence>
<feature type="domain" description="Nuclear receptor coactivator 4 N-terminal" evidence="2">
    <location>
        <begin position="77"/>
        <end position="204"/>
    </location>
</feature>
<feature type="domain" description="Nuclear receptor coactivator 4 N-terminal" evidence="2">
    <location>
        <begin position="262"/>
        <end position="385"/>
    </location>
</feature>
<comment type="caution">
    <text evidence="3">The sequence shown here is derived from an EMBL/GenBank/DDBJ whole genome shotgun (WGS) entry which is preliminary data.</text>
</comment>